<organism evidence="1 2">
    <name type="scientific">Dreissena polymorpha</name>
    <name type="common">Zebra mussel</name>
    <name type="synonym">Mytilus polymorpha</name>
    <dbReference type="NCBI Taxonomy" id="45954"/>
    <lineage>
        <taxon>Eukaryota</taxon>
        <taxon>Metazoa</taxon>
        <taxon>Spiralia</taxon>
        <taxon>Lophotrochozoa</taxon>
        <taxon>Mollusca</taxon>
        <taxon>Bivalvia</taxon>
        <taxon>Autobranchia</taxon>
        <taxon>Heteroconchia</taxon>
        <taxon>Euheterodonta</taxon>
        <taxon>Imparidentia</taxon>
        <taxon>Neoheterodontei</taxon>
        <taxon>Myida</taxon>
        <taxon>Dreissenoidea</taxon>
        <taxon>Dreissenidae</taxon>
        <taxon>Dreissena</taxon>
    </lineage>
</organism>
<dbReference type="EMBL" id="JAIWYP010000004">
    <property type="protein sequence ID" value="KAH3838442.1"/>
    <property type="molecule type" value="Genomic_DNA"/>
</dbReference>
<accession>A0A9D4QQ53</accession>
<gene>
    <name evidence="1" type="ORF">DPMN_111851</name>
</gene>
<protein>
    <submittedName>
        <fullName evidence="1">Uncharacterized protein</fullName>
    </submittedName>
</protein>
<dbReference type="Proteomes" id="UP000828390">
    <property type="component" value="Unassembled WGS sequence"/>
</dbReference>
<dbReference type="AlphaFoldDB" id="A0A9D4QQ53"/>
<evidence type="ECO:0000313" key="1">
    <source>
        <dbReference type="EMBL" id="KAH3838442.1"/>
    </source>
</evidence>
<name>A0A9D4QQ53_DREPO</name>
<reference evidence="1" key="1">
    <citation type="journal article" date="2019" name="bioRxiv">
        <title>The Genome of the Zebra Mussel, Dreissena polymorpha: A Resource for Invasive Species Research.</title>
        <authorList>
            <person name="McCartney M.A."/>
            <person name="Auch B."/>
            <person name="Kono T."/>
            <person name="Mallez S."/>
            <person name="Zhang Y."/>
            <person name="Obille A."/>
            <person name="Becker A."/>
            <person name="Abrahante J.E."/>
            <person name="Garbe J."/>
            <person name="Badalamenti J.P."/>
            <person name="Herman A."/>
            <person name="Mangelson H."/>
            <person name="Liachko I."/>
            <person name="Sullivan S."/>
            <person name="Sone E.D."/>
            <person name="Koren S."/>
            <person name="Silverstein K.A.T."/>
            <person name="Beckman K.B."/>
            <person name="Gohl D.M."/>
        </authorList>
    </citation>
    <scope>NUCLEOTIDE SEQUENCE</scope>
    <source>
        <strain evidence="1">Duluth1</strain>
        <tissue evidence="1">Whole animal</tissue>
    </source>
</reference>
<keyword evidence="2" id="KW-1185">Reference proteome</keyword>
<evidence type="ECO:0000313" key="2">
    <source>
        <dbReference type="Proteomes" id="UP000828390"/>
    </source>
</evidence>
<reference evidence="1" key="2">
    <citation type="submission" date="2020-11" db="EMBL/GenBank/DDBJ databases">
        <authorList>
            <person name="McCartney M.A."/>
            <person name="Auch B."/>
            <person name="Kono T."/>
            <person name="Mallez S."/>
            <person name="Becker A."/>
            <person name="Gohl D.M."/>
            <person name="Silverstein K.A.T."/>
            <person name="Koren S."/>
            <person name="Bechman K.B."/>
            <person name="Herman A."/>
            <person name="Abrahante J.E."/>
            <person name="Garbe J."/>
        </authorList>
    </citation>
    <scope>NUCLEOTIDE SEQUENCE</scope>
    <source>
        <strain evidence="1">Duluth1</strain>
        <tissue evidence="1">Whole animal</tissue>
    </source>
</reference>
<proteinExistence type="predicted"/>
<sequence length="258" mass="28835">MRFLGCIGQLMSGSGLNELLETINAENTIPHMISGKAVSRAIRGHLLASNALNVLLMRKFFRTFYDEVEPTAYTDNQQDELTIYVDTGNYHGAVNELTHASKLQHSDLSVTIQDDTEGPHDTDVDRDVEQGDMKIQVLDVSAVDRDVEQGDIEVHGDDVSDGVDIDIKQGDMEVQGDDVIACVDIHVELGDMEVQGDDFSTDVDREVQRDAMVAHKDAGIEHRDTGLKFNICADKVYQNDILDQVERKCFKLKQELKR</sequence>
<comment type="caution">
    <text evidence="1">The sequence shown here is derived from an EMBL/GenBank/DDBJ whole genome shotgun (WGS) entry which is preliminary data.</text>
</comment>